<comment type="caution">
    <text evidence="2">The sequence shown here is derived from an EMBL/GenBank/DDBJ whole genome shotgun (WGS) entry which is preliminary data.</text>
</comment>
<proteinExistence type="predicted"/>
<dbReference type="InterPro" id="IPR000639">
    <property type="entry name" value="Epox_hydrolase-like"/>
</dbReference>
<dbReference type="PRINTS" id="PR00111">
    <property type="entry name" value="ABHYDROLASE"/>
</dbReference>
<accession>A0A7W6D3W3</accession>
<organism evidence="2 3">
    <name type="scientific">Hansschlegelia beijingensis</name>
    <dbReference type="NCBI Taxonomy" id="1133344"/>
    <lineage>
        <taxon>Bacteria</taxon>
        <taxon>Pseudomonadati</taxon>
        <taxon>Pseudomonadota</taxon>
        <taxon>Alphaproteobacteria</taxon>
        <taxon>Hyphomicrobiales</taxon>
        <taxon>Methylopilaceae</taxon>
        <taxon>Hansschlegelia</taxon>
    </lineage>
</organism>
<dbReference type="PANTHER" id="PTHR43798:SF33">
    <property type="entry name" value="HYDROLASE, PUTATIVE (AFU_ORTHOLOGUE AFUA_2G14860)-RELATED"/>
    <property type="match status" value="1"/>
</dbReference>
<keyword evidence="3" id="KW-1185">Reference proteome</keyword>
<reference evidence="2 3" key="1">
    <citation type="submission" date="2020-08" db="EMBL/GenBank/DDBJ databases">
        <title>Genomic Encyclopedia of Type Strains, Phase IV (KMG-IV): sequencing the most valuable type-strain genomes for metagenomic binning, comparative biology and taxonomic classification.</title>
        <authorList>
            <person name="Goeker M."/>
        </authorList>
    </citation>
    <scope>NUCLEOTIDE SEQUENCE [LARGE SCALE GENOMIC DNA]</scope>
    <source>
        <strain evidence="2 3">DSM 25481</strain>
    </source>
</reference>
<dbReference type="InterPro" id="IPR050266">
    <property type="entry name" value="AB_hydrolase_sf"/>
</dbReference>
<dbReference type="AlphaFoldDB" id="A0A7W6D3W3"/>
<protein>
    <submittedName>
        <fullName evidence="2">Pimeloyl-ACP methyl ester carboxylesterase</fullName>
    </submittedName>
</protein>
<evidence type="ECO:0000259" key="1">
    <source>
        <dbReference type="Pfam" id="PF00561"/>
    </source>
</evidence>
<dbReference type="PRINTS" id="PR00412">
    <property type="entry name" value="EPOXHYDRLASE"/>
</dbReference>
<dbReference type="InterPro" id="IPR029058">
    <property type="entry name" value="AB_hydrolase_fold"/>
</dbReference>
<sequence>MAGYEAGSGPDAVLIHGTIVTSEDMGASLLGPFARRFRTVAFDRPGHGASTRPPGQGALSQQARFVREGMDRLGLRRPVLVGHSIGGSLALQLALAAPERYAGVVVIGPLVFPEPRLGPVLFGPRALARLGGNRAGLGGPGLDAASLPLLWRAIFLPQHAPAEFRRRMAFEAVGSDAGIASVGEDSLAIWSDLTLNLFRYRKLICPVEIVCGEIDIVVNPALHGRALRRLLPRASFTSVPGVGHMAHHFEPRLILEKALQVSAAAAPRPVAAR</sequence>
<dbReference type="Pfam" id="PF00561">
    <property type="entry name" value="Abhydrolase_1"/>
    <property type="match status" value="1"/>
</dbReference>
<dbReference type="GO" id="GO:0016020">
    <property type="term" value="C:membrane"/>
    <property type="evidence" value="ECO:0007669"/>
    <property type="project" value="TreeGrafter"/>
</dbReference>
<gene>
    <name evidence="2" type="ORF">GGR24_000332</name>
</gene>
<dbReference type="PANTHER" id="PTHR43798">
    <property type="entry name" value="MONOACYLGLYCEROL LIPASE"/>
    <property type="match status" value="1"/>
</dbReference>
<evidence type="ECO:0000313" key="2">
    <source>
        <dbReference type="EMBL" id="MBB3971699.1"/>
    </source>
</evidence>
<feature type="domain" description="AB hydrolase-1" evidence="1">
    <location>
        <begin position="13"/>
        <end position="251"/>
    </location>
</feature>
<dbReference type="InterPro" id="IPR000073">
    <property type="entry name" value="AB_hydrolase_1"/>
</dbReference>
<dbReference type="Proteomes" id="UP000528964">
    <property type="component" value="Unassembled WGS sequence"/>
</dbReference>
<dbReference type="EMBL" id="JACIDR010000001">
    <property type="protein sequence ID" value="MBB3971699.1"/>
    <property type="molecule type" value="Genomic_DNA"/>
</dbReference>
<dbReference type="RefSeq" id="WP_183393554.1">
    <property type="nucleotide sequence ID" value="NZ_JACIDR010000001.1"/>
</dbReference>
<evidence type="ECO:0000313" key="3">
    <source>
        <dbReference type="Proteomes" id="UP000528964"/>
    </source>
</evidence>
<dbReference type="SUPFAM" id="SSF53474">
    <property type="entry name" value="alpha/beta-Hydrolases"/>
    <property type="match status" value="1"/>
</dbReference>
<dbReference type="Gene3D" id="3.40.50.1820">
    <property type="entry name" value="alpha/beta hydrolase"/>
    <property type="match status" value="1"/>
</dbReference>
<dbReference type="GO" id="GO:0003824">
    <property type="term" value="F:catalytic activity"/>
    <property type="evidence" value="ECO:0007669"/>
    <property type="project" value="InterPro"/>
</dbReference>
<name>A0A7W6D3W3_9HYPH</name>